<feature type="transmembrane region" description="Helical" evidence="6">
    <location>
        <begin position="413"/>
        <end position="435"/>
    </location>
</feature>
<keyword evidence="5 6" id="KW-0472">Membrane</keyword>
<feature type="domain" description="ABC3 transporter permease C-terminal" evidence="7">
    <location>
        <begin position="276"/>
        <end position="390"/>
    </location>
</feature>
<feature type="transmembrane region" description="Helical" evidence="6">
    <location>
        <begin position="317"/>
        <end position="342"/>
    </location>
</feature>
<dbReference type="InterPro" id="IPR003838">
    <property type="entry name" value="ABC3_permease_C"/>
</dbReference>
<dbReference type="Pfam" id="PF02687">
    <property type="entry name" value="FtsX"/>
    <property type="match status" value="2"/>
</dbReference>
<feature type="transmembrane region" description="Helical" evidence="6">
    <location>
        <begin position="269"/>
        <end position="296"/>
    </location>
</feature>
<evidence type="ECO:0000256" key="6">
    <source>
        <dbReference type="SAM" id="Phobius"/>
    </source>
</evidence>
<reference evidence="8 9" key="1">
    <citation type="submission" date="2016-10" db="EMBL/GenBank/DDBJ databases">
        <authorList>
            <person name="de Groot N.N."/>
        </authorList>
    </citation>
    <scope>NUCLEOTIDE SEQUENCE [LARGE SCALE GENOMIC DNA]</scope>
    <source>
        <strain evidence="8 9">DSM 17890</strain>
    </source>
</reference>
<feature type="transmembrane region" description="Helical" evidence="6">
    <location>
        <begin position="362"/>
        <end position="384"/>
    </location>
</feature>
<feature type="transmembrane region" description="Helical" evidence="6">
    <location>
        <begin position="820"/>
        <end position="842"/>
    </location>
</feature>
<organism evidence="8 9">
    <name type="scientific">Albimonas donghaensis</name>
    <dbReference type="NCBI Taxonomy" id="356660"/>
    <lineage>
        <taxon>Bacteria</taxon>
        <taxon>Pseudomonadati</taxon>
        <taxon>Pseudomonadota</taxon>
        <taxon>Alphaproteobacteria</taxon>
        <taxon>Rhodobacterales</taxon>
        <taxon>Paracoccaceae</taxon>
        <taxon>Albimonas</taxon>
    </lineage>
</organism>
<evidence type="ECO:0000256" key="2">
    <source>
        <dbReference type="ARBA" id="ARBA00022475"/>
    </source>
</evidence>
<gene>
    <name evidence="8" type="ORF">SAMN05444336_10759</name>
</gene>
<dbReference type="PANTHER" id="PTHR30287">
    <property type="entry name" value="MEMBRANE COMPONENT OF PREDICTED ABC SUPERFAMILY METABOLITE UPTAKE TRANSPORTER"/>
    <property type="match status" value="1"/>
</dbReference>
<feature type="transmembrane region" description="Helical" evidence="6">
    <location>
        <begin position="441"/>
        <end position="460"/>
    </location>
</feature>
<feature type="transmembrane region" description="Helical" evidence="6">
    <location>
        <begin position="736"/>
        <end position="756"/>
    </location>
</feature>
<evidence type="ECO:0000256" key="5">
    <source>
        <dbReference type="ARBA" id="ARBA00023136"/>
    </source>
</evidence>
<dbReference type="AlphaFoldDB" id="A0A1H3D0N7"/>
<proteinExistence type="predicted"/>
<feature type="domain" description="ABC3 transporter permease C-terminal" evidence="7">
    <location>
        <begin position="741"/>
        <end position="842"/>
    </location>
</feature>
<accession>A0A1H3D0N7</accession>
<name>A0A1H3D0N7_9RHOB</name>
<comment type="subcellular location">
    <subcellularLocation>
        <location evidence="1">Cell membrane</location>
        <topology evidence="1">Multi-pass membrane protein</topology>
    </subcellularLocation>
</comment>
<keyword evidence="9" id="KW-1185">Reference proteome</keyword>
<protein>
    <submittedName>
        <fullName evidence="8">Putative ABC transport system permease protein</fullName>
    </submittedName>
</protein>
<dbReference type="EMBL" id="FNMZ01000007">
    <property type="protein sequence ID" value="SDX59935.1"/>
    <property type="molecule type" value="Genomic_DNA"/>
</dbReference>
<dbReference type="PANTHER" id="PTHR30287:SF1">
    <property type="entry name" value="INNER MEMBRANE PROTEIN"/>
    <property type="match status" value="1"/>
</dbReference>
<evidence type="ECO:0000259" key="7">
    <source>
        <dbReference type="Pfam" id="PF02687"/>
    </source>
</evidence>
<sequence length="858" mass="88746">MSRARAADPAVLPLAFRLARRELRGGLKGFGVFLACLALGVAAIAAVGSVRMAISEGLAQEGQVILGGDAELEFTYRFAEAQERAWMERVSERVSETVDFRSMAVAPKAEGAERALTQVKGVDGAWPLYGAAEFSGGISQGDALGLRDGVWGLVMAPALIDRLGLAVGDRVRLGRGEYELRAALEVEPDAAAGGFGLGPRTLLRLEALEQSGLLAPGTLFESEYRLRLAPDADLDALASEAAARFPESGLRWKDRRNGAPGVANFVNRIGAFLVLVGLAALAMGGVGVSAAVRSYMERKTASIATLKTLGASGRVIFAVYLIQVGALAALGVAIGLALGAAVPAVAGPLMGDMLPVPALFDVYAAPLWEAGVYGMLAALIFALWPLARAREVRAAALYRESAEGAGGWPRPSYLALIGGLTAVLVGAATAFSGIWQVALGFAGGVAGALAVLWLAAMGVARLARPAARSRAVRGRPALRLALGAIGGPGGETSGVVLSLGLGLAVLASVGQIDWNLRNVITNDLPENAPAFFFVDVQTDQLPGFLEAAEGHEGVTAIETAPMLRGIITRLDGVPAAEAEAQVPEDYRWILRGDRGVTYSAAPPPGTEITEGEWWPEDYAGETLVSFSEEHGRGLGLEIGDAITVSVLGREITARIANFRVVNFRDMGINFLMVMSPGALTGAPHTHIATVYAEEGSEGGLLRDVAGAYPNITAIGVRDAIDQVADGLRELAAATRWGASATLLTGIVVLIGAAAAGERRRVYEAAVLKTLGASRRTILASFALRAGLLGAAAGAVAIVAGGIAGWAVMVLVMDASYVFEPVSALVIVIGGAALSLLAGLGFAARPLGARPAQVLRARE</sequence>
<dbReference type="GO" id="GO:0005886">
    <property type="term" value="C:plasma membrane"/>
    <property type="evidence" value="ECO:0007669"/>
    <property type="project" value="UniProtKB-SubCell"/>
</dbReference>
<keyword evidence="3 6" id="KW-0812">Transmembrane</keyword>
<keyword evidence="2" id="KW-1003">Cell membrane</keyword>
<dbReference type="STRING" id="356660.SAMN05444336_10759"/>
<dbReference type="RefSeq" id="WP_092683832.1">
    <property type="nucleotide sequence ID" value="NZ_FNMZ01000007.1"/>
</dbReference>
<feature type="transmembrane region" description="Helical" evidence="6">
    <location>
        <begin position="777"/>
        <end position="808"/>
    </location>
</feature>
<evidence type="ECO:0000313" key="9">
    <source>
        <dbReference type="Proteomes" id="UP000199118"/>
    </source>
</evidence>
<keyword evidence="4 6" id="KW-1133">Transmembrane helix</keyword>
<dbReference type="InterPro" id="IPR038766">
    <property type="entry name" value="Membrane_comp_ABC_pdt"/>
</dbReference>
<dbReference type="OrthoDB" id="9775544at2"/>
<feature type="transmembrane region" description="Helical" evidence="6">
    <location>
        <begin position="30"/>
        <end position="54"/>
    </location>
</feature>
<evidence type="ECO:0000313" key="8">
    <source>
        <dbReference type="EMBL" id="SDX59935.1"/>
    </source>
</evidence>
<evidence type="ECO:0000256" key="3">
    <source>
        <dbReference type="ARBA" id="ARBA00022692"/>
    </source>
</evidence>
<evidence type="ECO:0000256" key="4">
    <source>
        <dbReference type="ARBA" id="ARBA00022989"/>
    </source>
</evidence>
<evidence type="ECO:0000256" key="1">
    <source>
        <dbReference type="ARBA" id="ARBA00004651"/>
    </source>
</evidence>
<dbReference type="Proteomes" id="UP000199118">
    <property type="component" value="Unassembled WGS sequence"/>
</dbReference>
<feature type="transmembrane region" description="Helical" evidence="6">
    <location>
        <begin position="480"/>
        <end position="507"/>
    </location>
</feature>